<evidence type="ECO:0000256" key="4">
    <source>
        <dbReference type="SAM" id="MobiDB-lite"/>
    </source>
</evidence>
<keyword evidence="3" id="KW-0175">Coiled coil</keyword>
<dbReference type="InterPro" id="IPR018378">
    <property type="entry name" value="C-type_lectin_CS"/>
</dbReference>
<dbReference type="Gene3D" id="1.20.1480.30">
    <property type="entry name" value="Designed four-helix bundle protein"/>
    <property type="match status" value="2"/>
</dbReference>
<dbReference type="PROSITE" id="PS00615">
    <property type="entry name" value="C_TYPE_LECTIN_1"/>
    <property type="match status" value="1"/>
</dbReference>
<dbReference type="eggNOG" id="KOG4297">
    <property type="taxonomic scope" value="Eukaryota"/>
</dbReference>
<dbReference type="Pfam" id="PF00059">
    <property type="entry name" value="Lectin_C"/>
    <property type="match status" value="1"/>
</dbReference>
<feature type="coiled-coil region" evidence="3">
    <location>
        <begin position="192"/>
        <end position="294"/>
    </location>
</feature>
<dbReference type="Gene3D" id="3.10.100.10">
    <property type="entry name" value="Mannose-Binding Protein A, subunit A"/>
    <property type="match status" value="1"/>
</dbReference>
<dbReference type="InterPro" id="IPR051663">
    <property type="entry name" value="CLec_Tetranectin-domain"/>
</dbReference>
<reference evidence="6" key="1">
    <citation type="journal article" date="2008" name="Nature">
        <title>The amphioxus genome and the evolution of the chordate karyotype.</title>
        <authorList>
            <consortium name="US DOE Joint Genome Institute (JGI-PGF)"/>
            <person name="Putnam N.H."/>
            <person name="Butts T."/>
            <person name="Ferrier D.E.K."/>
            <person name="Furlong R.F."/>
            <person name="Hellsten U."/>
            <person name="Kawashima T."/>
            <person name="Robinson-Rechavi M."/>
            <person name="Shoguchi E."/>
            <person name="Terry A."/>
            <person name="Yu J.-K."/>
            <person name="Benito-Gutierrez E.L."/>
            <person name="Dubchak I."/>
            <person name="Garcia-Fernandez J."/>
            <person name="Gibson-Brown J.J."/>
            <person name="Grigoriev I.V."/>
            <person name="Horton A.C."/>
            <person name="de Jong P.J."/>
            <person name="Jurka J."/>
            <person name="Kapitonov V.V."/>
            <person name="Kohara Y."/>
            <person name="Kuroki Y."/>
            <person name="Lindquist E."/>
            <person name="Lucas S."/>
            <person name="Osoegawa K."/>
            <person name="Pennacchio L.A."/>
            <person name="Salamov A.A."/>
            <person name="Satou Y."/>
            <person name="Sauka-Spengler T."/>
            <person name="Schmutz J."/>
            <person name="Shin-I T."/>
            <person name="Toyoda A."/>
            <person name="Bronner-Fraser M."/>
            <person name="Fujiyama A."/>
            <person name="Holland L.Z."/>
            <person name="Holland P.W.H."/>
            <person name="Satoh N."/>
            <person name="Rokhsar D.S."/>
        </authorList>
    </citation>
    <scope>NUCLEOTIDE SEQUENCE [LARGE SCALE GENOMIC DNA]</scope>
    <source>
        <strain evidence="6">S238N-H82</strain>
        <tissue evidence="6">Testes</tissue>
    </source>
</reference>
<accession>C3Y990</accession>
<gene>
    <name evidence="6" type="ORF">BRAFLDRAFT_68070</name>
</gene>
<evidence type="ECO:0000259" key="5">
    <source>
        <dbReference type="PROSITE" id="PS50041"/>
    </source>
</evidence>
<evidence type="ECO:0000256" key="1">
    <source>
        <dbReference type="ARBA" id="ARBA00022734"/>
    </source>
</evidence>
<proteinExistence type="predicted"/>
<dbReference type="SUPFAM" id="SSF56436">
    <property type="entry name" value="C-type lectin-like"/>
    <property type="match status" value="1"/>
</dbReference>
<feature type="coiled-coil region" evidence="3">
    <location>
        <begin position="326"/>
        <end position="353"/>
    </location>
</feature>
<feature type="domain" description="C-type lectin" evidence="5">
    <location>
        <begin position="373"/>
        <end position="493"/>
    </location>
</feature>
<keyword evidence="2" id="KW-1015">Disulfide bond</keyword>
<feature type="compositionally biased region" description="Low complexity" evidence="4">
    <location>
        <begin position="1"/>
        <end position="16"/>
    </location>
</feature>
<feature type="compositionally biased region" description="Polar residues" evidence="4">
    <location>
        <begin position="17"/>
        <end position="28"/>
    </location>
</feature>
<dbReference type="GO" id="GO:0030246">
    <property type="term" value="F:carbohydrate binding"/>
    <property type="evidence" value="ECO:0007669"/>
    <property type="project" value="UniProtKB-KW"/>
</dbReference>
<sequence length="520" mass="57073">MPGGQQQSQTGDTGTTPIQQDQGTSSYTYEEAERVYYTIKDQDLPPSLRRVGRKQESPQGEVGTSGPPTQPPPVHQDGSLGRVRHGNGADKPQEEQETSSHTYEETDVKRRATYTSDRMYPGGASGLGTLCSFICCHSSCMAAGIALLLSLVAVGLAPLTFINRQEIVQLSTTVDALKRGQDNGMSTAVDALKRNQDDIRQLSTTVDALKRNQDDIRQLSTTVDALKRNQDDIHQLATTVDALKRDQDDMHQQSTTVDALKRNQGDIRQLSTTVDALKRDLDDMSTTVDALKRDQDDIRQLFTTVDALKRDQDDMSTTVDAFKYDRDEMTNTVDALKRDLDSERSRTAALEQRLDAMINTKSPASCPKRYAVFRGICYDAFDTPKNFSDAAAACGEDGGTLAMPETLGPTPSWSPTDTNTVSDGESSWIGLHDRREEGSFEWVDGSALGTYNNWGPGEPNNSGGKEDCISYCVPWTGTWNDAPCDSLLHYICQVVPGTTLMQQTDWQARADAAASEPNPM</sequence>
<name>C3Y990_BRAFL</name>
<feature type="region of interest" description="Disordered" evidence="4">
    <location>
        <begin position="1"/>
        <end position="110"/>
    </location>
</feature>
<protein>
    <recommendedName>
        <fullName evidence="5">C-type lectin domain-containing protein</fullName>
    </recommendedName>
</protein>
<dbReference type="PANTHER" id="PTHR22799">
    <property type="entry name" value="TETRANECTIN-RELATED"/>
    <property type="match status" value="1"/>
</dbReference>
<dbReference type="InterPro" id="IPR001304">
    <property type="entry name" value="C-type_lectin-like"/>
</dbReference>
<dbReference type="InParanoid" id="C3Y990"/>
<dbReference type="SMART" id="SM00034">
    <property type="entry name" value="CLECT"/>
    <property type="match status" value="1"/>
</dbReference>
<evidence type="ECO:0000256" key="2">
    <source>
        <dbReference type="ARBA" id="ARBA00023157"/>
    </source>
</evidence>
<dbReference type="PROSITE" id="PS50041">
    <property type="entry name" value="C_TYPE_LECTIN_2"/>
    <property type="match status" value="1"/>
</dbReference>
<evidence type="ECO:0000256" key="3">
    <source>
        <dbReference type="SAM" id="Coils"/>
    </source>
</evidence>
<evidence type="ECO:0000313" key="6">
    <source>
        <dbReference type="EMBL" id="EEN63146.1"/>
    </source>
</evidence>
<dbReference type="AlphaFoldDB" id="C3Y990"/>
<dbReference type="PANTHER" id="PTHR22799:SF6">
    <property type="entry name" value="C-TYPE LECTIN DOMAIN FAMILY 4 MEMBER M-LIKE"/>
    <property type="match status" value="1"/>
</dbReference>
<dbReference type="EMBL" id="GG666492">
    <property type="protein sequence ID" value="EEN63146.1"/>
    <property type="molecule type" value="Genomic_DNA"/>
</dbReference>
<dbReference type="InterPro" id="IPR016187">
    <property type="entry name" value="CTDL_fold"/>
</dbReference>
<keyword evidence="1" id="KW-0430">Lectin</keyword>
<dbReference type="CDD" id="cd00037">
    <property type="entry name" value="CLECT"/>
    <property type="match status" value="1"/>
</dbReference>
<dbReference type="InterPro" id="IPR016186">
    <property type="entry name" value="C-type_lectin-like/link_sf"/>
</dbReference>
<organism>
    <name type="scientific">Branchiostoma floridae</name>
    <name type="common">Florida lancelet</name>
    <name type="synonym">Amphioxus</name>
    <dbReference type="NCBI Taxonomy" id="7739"/>
    <lineage>
        <taxon>Eukaryota</taxon>
        <taxon>Metazoa</taxon>
        <taxon>Chordata</taxon>
        <taxon>Cephalochordata</taxon>
        <taxon>Leptocardii</taxon>
        <taxon>Amphioxiformes</taxon>
        <taxon>Branchiostomatidae</taxon>
        <taxon>Branchiostoma</taxon>
    </lineage>
</organism>